<evidence type="ECO:0000313" key="1">
    <source>
        <dbReference type="EMBL" id="VBA55247.1"/>
    </source>
</evidence>
<evidence type="ECO:0000313" key="2">
    <source>
        <dbReference type="Proteomes" id="UP000268285"/>
    </source>
</evidence>
<dbReference type="AlphaFoldDB" id="A0A498R0Q5"/>
<gene>
    <name evidence="1" type="ORF">LAUMK142_05025</name>
</gene>
<protein>
    <submittedName>
        <fullName evidence="1">Uncharacterized protein</fullName>
    </submittedName>
</protein>
<keyword evidence="2" id="KW-1185">Reference proteome</keyword>
<dbReference type="EMBL" id="UPHU01000001">
    <property type="protein sequence ID" value="VBA55247.1"/>
    <property type="molecule type" value="Genomic_DNA"/>
</dbReference>
<dbReference type="Proteomes" id="UP000268285">
    <property type="component" value="Unassembled WGS sequence"/>
</dbReference>
<organism evidence="1 2">
    <name type="scientific">Mycobacterium pseudokansasii</name>
    <dbReference type="NCBI Taxonomy" id="2341080"/>
    <lineage>
        <taxon>Bacteria</taxon>
        <taxon>Bacillati</taxon>
        <taxon>Actinomycetota</taxon>
        <taxon>Actinomycetes</taxon>
        <taxon>Mycobacteriales</taxon>
        <taxon>Mycobacteriaceae</taxon>
        <taxon>Mycobacterium</taxon>
    </lineage>
</organism>
<sequence>MAVPGATGGKSVVDVLDVDVLSLLCVCATDRWVYLPALEQVAAWYWTLMHPEDLGSVRERAAKAIAELEPKVTYGTYQRALEFVAHRHALATGVVDETGFPKSVSEHWLTAGEYEALGDDQIAVAARITTRTLLFTRSPPAVQHFLELLRDDPRLPEWRNAVACCIGQA</sequence>
<accession>A0A498R0Q5</accession>
<proteinExistence type="predicted"/>
<reference evidence="1 2" key="1">
    <citation type="submission" date="2018-09" db="EMBL/GenBank/DDBJ databases">
        <authorList>
            <person name="Tagini F."/>
        </authorList>
    </citation>
    <scope>NUCLEOTIDE SEQUENCE [LARGE SCALE GENOMIC DNA]</scope>
    <source>
        <strain evidence="1 2">MK142</strain>
    </source>
</reference>
<name>A0A498R0Q5_9MYCO</name>